<evidence type="ECO:0000313" key="8">
    <source>
        <dbReference type="Proteomes" id="UP000838756"/>
    </source>
</evidence>
<evidence type="ECO:0000313" key="7">
    <source>
        <dbReference type="EMBL" id="CAH2268025.1"/>
    </source>
</evidence>
<dbReference type="InterPro" id="IPR000215">
    <property type="entry name" value="Serpin_fam"/>
</dbReference>
<dbReference type="SUPFAM" id="SSF56574">
    <property type="entry name" value="Serpins"/>
    <property type="match status" value="1"/>
</dbReference>
<comment type="similarity">
    <text evidence="1 4">Belongs to the serpin family.</text>
</comment>
<evidence type="ECO:0000256" key="4">
    <source>
        <dbReference type="RuleBase" id="RU000411"/>
    </source>
</evidence>
<dbReference type="AlphaFoldDB" id="A0A8S4SI91"/>
<dbReference type="InterPro" id="IPR036186">
    <property type="entry name" value="Serpin_sf"/>
</dbReference>
<dbReference type="Gene3D" id="3.30.497.10">
    <property type="entry name" value="Antithrombin, subunit I, domain 2"/>
    <property type="match status" value="1"/>
</dbReference>
<keyword evidence="8" id="KW-1185">Reference proteome</keyword>
<comment type="caution">
    <text evidence="7">The sequence shown here is derived from an EMBL/GenBank/DDBJ whole genome shotgun (WGS) entry which is preliminary data.</text>
</comment>
<feature type="signal peptide" evidence="5">
    <location>
        <begin position="1"/>
        <end position="18"/>
    </location>
</feature>
<dbReference type="OrthoDB" id="671595at2759"/>
<dbReference type="GO" id="GO:0004867">
    <property type="term" value="F:serine-type endopeptidase inhibitor activity"/>
    <property type="evidence" value="ECO:0007669"/>
    <property type="project" value="UniProtKB-KW"/>
</dbReference>
<feature type="domain" description="Serpin" evidence="6">
    <location>
        <begin position="36"/>
        <end position="398"/>
    </location>
</feature>
<evidence type="ECO:0000259" key="6">
    <source>
        <dbReference type="SMART" id="SM00093"/>
    </source>
</evidence>
<reference evidence="7" key="1">
    <citation type="submission" date="2022-03" db="EMBL/GenBank/DDBJ databases">
        <authorList>
            <person name="Lindestad O."/>
        </authorList>
    </citation>
    <scope>NUCLEOTIDE SEQUENCE</scope>
</reference>
<dbReference type="Proteomes" id="UP000838756">
    <property type="component" value="Unassembled WGS sequence"/>
</dbReference>
<evidence type="ECO:0000256" key="5">
    <source>
        <dbReference type="SAM" id="SignalP"/>
    </source>
</evidence>
<dbReference type="PANTHER" id="PTHR11461">
    <property type="entry name" value="SERINE PROTEASE INHIBITOR, SERPIN"/>
    <property type="match status" value="1"/>
</dbReference>
<dbReference type="CDD" id="cd19579">
    <property type="entry name" value="serpin1K-like"/>
    <property type="match status" value="1"/>
</dbReference>
<evidence type="ECO:0000256" key="2">
    <source>
        <dbReference type="ARBA" id="ARBA00022690"/>
    </source>
</evidence>
<dbReference type="PANTHER" id="PTHR11461:SF211">
    <property type="entry name" value="GH10112P-RELATED"/>
    <property type="match status" value="1"/>
</dbReference>
<organism evidence="7 8">
    <name type="scientific">Pararge aegeria aegeria</name>
    <dbReference type="NCBI Taxonomy" id="348720"/>
    <lineage>
        <taxon>Eukaryota</taxon>
        <taxon>Metazoa</taxon>
        <taxon>Ecdysozoa</taxon>
        <taxon>Arthropoda</taxon>
        <taxon>Hexapoda</taxon>
        <taxon>Insecta</taxon>
        <taxon>Pterygota</taxon>
        <taxon>Neoptera</taxon>
        <taxon>Endopterygota</taxon>
        <taxon>Lepidoptera</taxon>
        <taxon>Glossata</taxon>
        <taxon>Ditrysia</taxon>
        <taxon>Papilionoidea</taxon>
        <taxon>Nymphalidae</taxon>
        <taxon>Satyrinae</taxon>
        <taxon>Satyrini</taxon>
        <taxon>Parargina</taxon>
        <taxon>Pararge</taxon>
    </lineage>
</organism>
<name>A0A8S4SI91_9NEOP</name>
<accession>A0A8S4SI91</accession>
<dbReference type="InterPro" id="IPR023795">
    <property type="entry name" value="Serpin_CS"/>
</dbReference>
<feature type="chain" id="PRO_5035740417" evidence="5">
    <location>
        <begin position="19"/>
        <end position="398"/>
    </location>
</feature>
<dbReference type="SMART" id="SM00093">
    <property type="entry name" value="SERPIN"/>
    <property type="match status" value="1"/>
</dbReference>
<dbReference type="EMBL" id="CAKXAJ010026413">
    <property type="protein sequence ID" value="CAH2268025.1"/>
    <property type="molecule type" value="Genomic_DNA"/>
</dbReference>
<keyword evidence="2" id="KW-0646">Protease inhibitor</keyword>
<proteinExistence type="inferred from homology"/>
<gene>
    <name evidence="7" type="primary">jg10213</name>
    <name evidence="7" type="ORF">PAEG_LOCUS26479</name>
</gene>
<dbReference type="PROSITE" id="PS00284">
    <property type="entry name" value="SERPIN"/>
    <property type="match status" value="1"/>
</dbReference>
<keyword evidence="5" id="KW-0732">Signal</keyword>
<dbReference type="InterPro" id="IPR042185">
    <property type="entry name" value="Serpin_sf_2"/>
</dbReference>
<evidence type="ECO:0000256" key="3">
    <source>
        <dbReference type="ARBA" id="ARBA00022900"/>
    </source>
</evidence>
<dbReference type="InterPro" id="IPR023796">
    <property type="entry name" value="Serpin_dom"/>
</dbReference>
<protein>
    <submittedName>
        <fullName evidence="7">Jg10213 protein</fullName>
    </submittedName>
</protein>
<dbReference type="GO" id="GO:0005615">
    <property type="term" value="C:extracellular space"/>
    <property type="evidence" value="ECO:0007669"/>
    <property type="project" value="InterPro"/>
</dbReference>
<dbReference type="Pfam" id="PF00079">
    <property type="entry name" value="Serpin"/>
    <property type="match status" value="1"/>
</dbReference>
<sequence>MKILYFLFLFIVTTMATGDEKQLETLFYDGNNKFTARMSSEIAKTIPEKSFVLSAYSVMTPLAQLALGSQGESHDELLEAIGMPTDNVTKAAFSLVNSKERSPKGATLKMASKVYVANSYELNSEFAEDTRKNFGSEIESMNFLDSENAANEINTWVEEQTNNRIKDLVDPSNLNGDTRALLVNAIYFKGTWKKQFEKMLTLESNFYLNKDVTNKVPMMFIKGDYNYAESHELDSQIVEIPYEGDESSMVIVLPRNMQRMNDVQKILEDPSALEKALKNMDMTEVELKIPKFKIETTTDLKETLIKMNIEKMFKPTTAGLDKFLKGVGDLFISSAKQKAFIEVNEEGAEAAAANVFELAYTTSVGVVPQVVKFTADHPFFFFIRAGQYTLFNGVYYSS</sequence>
<keyword evidence="3" id="KW-0722">Serine protease inhibitor</keyword>
<dbReference type="InterPro" id="IPR042178">
    <property type="entry name" value="Serpin_sf_1"/>
</dbReference>
<evidence type="ECO:0000256" key="1">
    <source>
        <dbReference type="ARBA" id="ARBA00009500"/>
    </source>
</evidence>
<dbReference type="Gene3D" id="2.30.39.10">
    <property type="entry name" value="Alpha-1-antitrypsin, domain 1"/>
    <property type="match status" value="1"/>
</dbReference>